<evidence type="ECO:0000313" key="5">
    <source>
        <dbReference type="EMBL" id="SCQ82563.1"/>
    </source>
</evidence>
<dbReference type="Gene3D" id="3.80.10.10">
    <property type="entry name" value="Ribonuclease Inhibitor"/>
    <property type="match status" value="6"/>
</dbReference>
<dbReference type="PROSITE" id="PS51272">
    <property type="entry name" value="SLH"/>
    <property type="match status" value="3"/>
</dbReference>
<dbReference type="EMBL" id="LT618793">
    <property type="protein sequence ID" value="SCQ82563.1"/>
    <property type="molecule type" value="Genomic_DNA"/>
</dbReference>
<keyword evidence="2" id="KW-0677">Repeat</keyword>
<evidence type="ECO:0000256" key="2">
    <source>
        <dbReference type="ARBA" id="ARBA00022737"/>
    </source>
</evidence>
<protein>
    <recommendedName>
        <fullName evidence="4">SLH domain-containing protein</fullName>
    </recommendedName>
</protein>
<proteinExistence type="predicted"/>
<dbReference type="InterPro" id="IPR050836">
    <property type="entry name" value="SDS22/Internalin_LRR"/>
</dbReference>
<dbReference type="Pfam" id="PF12799">
    <property type="entry name" value="LRR_4"/>
    <property type="match status" value="1"/>
</dbReference>
<sequence length="1415" mass="145713">MQALQGRRRSRRVMAAAVAALTAMTVLPSQLNAVAAPTDSFATTMPDAALRGCVTTALNLDSTAAPTSDQLATVTSLSCSGKGVADLTGISALPNLGKLFLGNNSLTSLAPLATSTKVSSLDVSSNQLSDITPTANLKALVSVNVANNRLRDLSPLSTLPNLGGLSITSNSQKAVGAPATSGQATAVPTAIDKTGTVFKAEAPSGVTVSGATVTYPIAGTYDWSFKDQSLYFNGTITVTVSAASGVTIPDAGLRGCINDKLALAPDATPTQDQLASITDLSCVNKGVTDLTGISQLGSLKNLTLSTNKISDLTPLTPLTGLESLILTGNSVADVSPLTSLQNLAALTLDRNNVLTLNGLGYLPKLATLSASSQFKNEGRTRLASIAGLDKLTGLTSLAINNTDVSDLTPVTGLSGLTRLSATNSQISSAAPLAALGRLTALDLSGNHISDISPLNKLDMTLNAMRVTGQTLAAPEAKASVATDAPGVTALDGSILVAAPPAGLTVNDAKVTYASPGDYTWTFEEKTPGSYPRTFFSGKITQRATDAPPAVVGVDIPDTNFRTCLAGLLNHSDPAAPISADELAGLTSVICVGKSISNLTGAANLTGATELILSTNSISDVTPLRGLTQLQKLYLPGNKISDPAPLSSLTNLNELLLGQNQVTSISALSPLAGLTTLEISQKYDKNGNTGLTSLDGVQHMSSLKALTANNSRISDLAPLKDLHELSSLYLNNNSVNDLTALSGLTALEKLGLSNNNISSVTPLASLTKLSRIDIGNNHLMDLSPLGSTAIDATFNLNANNQATHLATVPVGLTTSVPQPRDMKGAIVPVTPPAGLTITDGTVTYPKSGTYSFTWTSSTGEGGKSFSGSVDQEVGAAVIGAANVPDAALRSCLASAAGLDATASPTVDQLKALTTVKCASKGITNLTGVENLTAATTIDLSGNTLADVTPLAGLDKLATLNLSHTGLSSLTTVSALPALTALTISGNPITDLSALKAKTGLVLQATDMTGSAPDVKGGVASDVPTAFDATGTSVPLGAPAGAPVANGKVTYTAAGSYSWPFTTTGGAFSGTITQKVTSDATDPDANKGAQACVQAGNVWVVVERDTGLQKGGCATKFSTGTEALTSAGFTTDNPTFVGKIDGYPATAPVDDPGHYSYWTYWHGVSADPTATTQTYPWTFSEVGLGDYHPRAGSVEGWRFAVNLGSTDKVPAPSFVLSYTNGASPSPTPTPVACTMSYPDVPSSMAFSDDICWLTQHKIATGWPDGTFRPVTPLNRDAMVAFLYRMAGSPAFTPTRQTFTDVDAGNMFFKQIEWAASNGIVTGWPDGTFRPTQPITRDAIAALIYRQAGSPAVTLPDRPSFNDVSPTTMFYREIEWMQAKGIANGWADGSYRPLNDTNRDAIAAFLHRATDQGVLALH</sequence>
<gene>
    <name evidence="5" type="ORF">PFR_JS23_2272</name>
</gene>
<dbReference type="SUPFAM" id="SSF52058">
    <property type="entry name" value="L domain-like"/>
    <property type="match status" value="3"/>
</dbReference>
<dbReference type="SMART" id="SM00369">
    <property type="entry name" value="LRR_TYP"/>
    <property type="match status" value="11"/>
</dbReference>
<feature type="chain" id="PRO_5021343826" description="SLH domain-containing protein" evidence="3">
    <location>
        <begin position="36"/>
        <end position="1415"/>
    </location>
</feature>
<accession>A0A509MI36</accession>
<feature type="domain" description="SLH" evidence="4">
    <location>
        <begin position="1292"/>
        <end position="1355"/>
    </location>
</feature>
<evidence type="ECO:0000256" key="1">
    <source>
        <dbReference type="ARBA" id="ARBA00022614"/>
    </source>
</evidence>
<dbReference type="PANTHER" id="PTHR46652:SF3">
    <property type="entry name" value="LEUCINE-RICH REPEAT-CONTAINING PROTEIN 9"/>
    <property type="match status" value="1"/>
</dbReference>
<feature type="signal peptide" evidence="3">
    <location>
        <begin position="1"/>
        <end position="35"/>
    </location>
</feature>
<dbReference type="PROSITE" id="PS51450">
    <property type="entry name" value="LRR"/>
    <property type="match status" value="10"/>
</dbReference>
<dbReference type="SMART" id="SM00364">
    <property type="entry name" value="LRR_BAC"/>
    <property type="match status" value="6"/>
</dbReference>
<evidence type="ECO:0000259" key="4">
    <source>
        <dbReference type="PROSITE" id="PS51272"/>
    </source>
</evidence>
<keyword evidence="1" id="KW-0433">Leucine-rich repeat</keyword>
<dbReference type="InterPro" id="IPR003591">
    <property type="entry name" value="Leu-rich_rpt_typical-subtyp"/>
</dbReference>
<keyword evidence="3" id="KW-0732">Signal</keyword>
<dbReference type="Pfam" id="PF00395">
    <property type="entry name" value="SLH"/>
    <property type="match status" value="3"/>
</dbReference>
<dbReference type="InterPro" id="IPR025875">
    <property type="entry name" value="Leu-rich_rpt_4"/>
</dbReference>
<dbReference type="InterPro" id="IPR001119">
    <property type="entry name" value="SLH_dom"/>
</dbReference>
<dbReference type="SMART" id="SM00365">
    <property type="entry name" value="LRR_SD22"/>
    <property type="match status" value="10"/>
</dbReference>
<name>A0A509MI36_9ACTN</name>
<reference evidence="5 6" key="1">
    <citation type="submission" date="2016-09" db="EMBL/GenBank/DDBJ databases">
        <authorList>
            <person name="Laine KS P."/>
        </authorList>
    </citation>
    <scope>NUCLEOTIDE SEQUENCE [LARGE SCALE GENOMIC DNA]</scope>
    <source>
        <strain evidence="5">PFRJS-23</strain>
    </source>
</reference>
<evidence type="ECO:0000256" key="3">
    <source>
        <dbReference type="SAM" id="SignalP"/>
    </source>
</evidence>
<dbReference type="PANTHER" id="PTHR46652">
    <property type="entry name" value="LEUCINE-RICH REPEAT AND IQ DOMAIN-CONTAINING PROTEIN 1-RELATED"/>
    <property type="match status" value="1"/>
</dbReference>
<organism evidence="5 6">
    <name type="scientific">Propionibacterium freudenreichii</name>
    <dbReference type="NCBI Taxonomy" id="1744"/>
    <lineage>
        <taxon>Bacteria</taxon>
        <taxon>Bacillati</taxon>
        <taxon>Actinomycetota</taxon>
        <taxon>Actinomycetes</taxon>
        <taxon>Propionibacteriales</taxon>
        <taxon>Propionibacteriaceae</taxon>
        <taxon>Propionibacterium</taxon>
    </lineage>
</organism>
<feature type="domain" description="SLH" evidence="4">
    <location>
        <begin position="1356"/>
        <end position="1415"/>
    </location>
</feature>
<feature type="domain" description="SLH" evidence="4">
    <location>
        <begin position="1231"/>
        <end position="1291"/>
    </location>
</feature>
<dbReference type="InterPro" id="IPR001611">
    <property type="entry name" value="Leu-rich_rpt"/>
</dbReference>
<dbReference type="InterPro" id="IPR032675">
    <property type="entry name" value="LRR_dom_sf"/>
</dbReference>
<evidence type="ECO:0000313" key="6">
    <source>
        <dbReference type="Proteomes" id="UP000250080"/>
    </source>
</evidence>
<dbReference type="Proteomes" id="UP000250080">
    <property type="component" value="Chromosome I"/>
</dbReference>